<feature type="region of interest" description="Disordered" evidence="8">
    <location>
        <begin position="11"/>
        <end position="32"/>
    </location>
</feature>
<evidence type="ECO:0000256" key="7">
    <source>
        <dbReference type="ARBA" id="ARBA00023242"/>
    </source>
</evidence>
<reference evidence="10" key="1">
    <citation type="submission" date="2022-11" db="EMBL/GenBank/DDBJ databases">
        <authorList>
            <person name="Kikuchi T."/>
        </authorList>
    </citation>
    <scope>NUCLEOTIDE SEQUENCE</scope>
    <source>
        <strain evidence="10">PS1010</strain>
    </source>
</reference>
<accession>A0A9P1IG37</accession>
<evidence type="ECO:0000256" key="8">
    <source>
        <dbReference type="SAM" id="MobiDB-lite"/>
    </source>
</evidence>
<dbReference type="AlphaFoldDB" id="A0A9P1IG37"/>
<evidence type="ECO:0000313" key="11">
    <source>
        <dbReference type="Proteomes" id="UP001152747"/>
    </source>
</evidence>
<evidence type="ECO:0000259" key="9">
    <source>
        <dbReference type="PROSITE" id="PS51818"/>
    </source>
</evidence>
<dbReference type="InterPro" id="IPR037131">
    <property type="entry name" value="Homeo_prospero_dom_sf"/>
</dbReference>
<dbReference type="GO" id="GO:0000978">
    <property type="term" value="F:RNA polymerase II cis-regulatory region sequence-specific DNA binding"/>
    <property type="evidence" value="ECO:0007669"/>
    <property type="project" value="TreeGrafter"/>
</dbReference>
<gene>
    <name evidence="10" type="ORF">CAMP_LOCUS7629</name>
</gene>
<name>A0A9P1IG37_9PELO</name>
<dbReference type="PANTHER" id="PTHR12198:SF0">
    <property type="entry name" value="HOMEOBOX PROTEIN PROSPERO"/>
    <property type="match status" value="1"/>
</dbReference>
<dbReference type="OrthoDB" id="10038576at2759"/>
<keyword evidence="11" id="KW-1185">Reference proteome</keyword>
<evidence type="ECO:0000256" key="5">
    <source>
        <dbReference type="ARBA" id="ARBA00023155"/>
    </source>
</evidence>
<keyword evidence="6" id="KW-0804">Transcription</keyword>
<keyword evidence="7" id="KW-0539">Nucleus</keyword>
<keyword evidence="5" id="KW-0371">Homeobox</keyword>
<comment type="caution">
    <text evidence="10">The sequence shown here is derived from an EMBL/GenBank/DDBJ whole genome shotgun (WGS) entry which is preliminary data.</text>
</comment>
<feature type="compositionally biased region" description="Low complexity" evidence="8">
    <location>
        <begin position="14"/>
        <end position="32"/>
    </location>
</feature>
<feature type="domain" description="Prospero" evidence="9">
    <location>
        <begin position="330"/>
        <end position="488"/>
    </location>
</feature>
<dbReference type="SUPFAM" id="SSF46689">
    <property type="entry name" value="Homeodomain-like"/>
    <property type="match status" value="1"/>
</dbReference>
<dbReference type="Pfam" id="PF05044">
    <property type="entry name" value="HPD"/>
    <property type="match status" value="1"/>
</dbReference>
<dbReference type="InterPro" id="IPR009057">
    <property type="entry name" value="Homeodomain-like_sf"/>
</dbReference>
<dbReference type="GO" id="GO:0010001">
    <property type="term" value="P:glial cell differentiation"/>
    <property type="evidence" value="ECO:0007669"/>
    <property type="project" value="UniProtKB-ARBA"/>
</dbReference>
<protein>
    <recommendedName>
        <fullName evidence="9">Prospero domain-containing protein</fullName>
    </recommendedName>
</protein>
<sequence length="489" mass="55757">MIFYVIGTVKSRNSTATTSSSSTSSTTTILSQPPQIPNLLQLNLESLWPKINNISSEETSIEQEEIEEEKSGQETEEEEEEGARSTPSSTSGTGSDPSGSRSEQGSGKSKRKSFQPKKLEPDQEEEEEEDVSCGEETTQQQQQQTNQNNSFLEAHRKIYSAFLEQQRSRIIGNLAQQQKGDQVDQQQNKKEMNVEQLVESLKSEIYDNMQEKKPASKPMLPPGVPPIFHHPMFAALAAAQNNQIFGAPQQAIGGGIFPPFNAFQAFQNAMLRRNLENEEPRKKRMKLEPFPPTMVGHPMFGTDRENSPSNSDDGDFGCYDGCGNGGGGANSTLTPMHLRKAKLMFFYTRYPNSNLLKSYFPDIRFNKNNTAQLVKWFSNFREFYYIQMEKFGRQLLAEGVRSRDEIYVTKDSELFKVLNTHYNRNNHIKAPDNLLFVVQETLREFYDAIRLGKDVEPSWKKTIYKIINRMDDQIPEFFKEPNFLDRLEG</sequence>
<feature type="compositionally biased region" description="Low complexity" evidence="8">
    <location>
        <begin position="134"/>
        <end position="147"/>
    </location>
</feature>
<feature type="compositionally biased region" description="Low complexity" evidence="8">
    <location>
        <begin position="84"/>
        <end position="102"/>
    </location>
</feature>
<dbReference type="GO" id="GO:0000981">
    <property type="term" value="F:DNA-binding transcription factor activity, RNA polymerase II-specific"/>
    <property type="evidence" value="ECO:0007669"/>
    <property type="project" value="TreeGrafter"/>
</dbReference>
<proteinExistence type="predicted"/>
<evidence type="ECO:0000256" key="3">
    <source>
        <dbReference type="ARBA" id="ARBA00023015"/>
    </source>
</evidence>
<keyword evidence="2" id="KW-0217">Developmental protein</keyword>
<dbReference type="InterPro" id="IPR039350">
    <property type="entry name" value="Prospero_homeodomain"/>
</dbReference>
<evidence type="ECO:0000256" key="1">
    <source>
        <dbReference type="ARBA" id="ARBA00004123"/>
    </source>
</evidence>
<dbReference type="GO" id="GO:0005634">
    <property type="term" value="C:nucleus"/>
    <property type="evidence" value="ECO:0007669"/>
    <property type="project" value="UniProtKB-SubCell"/>
</dbReference>
<dbReference type="GO" id="GO:0048468">
    <property type="term" value="P:cell development"/>
    <property type="evidence" value="ECO:0007669"/>
    <property type="project" value="UniProtKB-ARBA"/>
</dbReference>
<organism evidence="10 11">
    <name type="scientific">Caenorhabditis angaria</name>
    <dbReference type="NCBI Taxonomy" id="860376"/>
    <lineage>
        <taxon>Eukaryota</taxon>
        <taxon>Metazoa</taxon>
        <taxon>Ecdysozoa</taxon>
        <taxon>Nematoda</taxon>
        <taxon>Chromadorea</taxon>
        <taxon>Rhabditida</taxon>
        <taxon>Rhabditina</taxon>
        <taxon>Rhabditomorpha</taxon>
        <taxon>Rhabditoidea</taxon>
        <taxon>Rhabditidae</taxon>
        <taxon>Peloderinae</taxon>
        <taxon>Caenorhabditis</taxon>
    </lineage>
</organism>
<comment type="subcellular location">
    <subcellularLocation>
        <location evidence="1">Nucleus</location>
    </subcellularLocation>
</comment>
<feature type="region of interest" description="Disordered" evidence="8">
    <location>
        <begin position="55"/>
        <end position="147"/>
    </location>
</feature>
<dbReference type="Proteomes" id="UP001152747">
    <property type="component" value="Unassembled WGS sequence"/>
</dbReference>
<evidence type="ECO:0000256" key="2">
    <source>
        <dbReference type="ARBA" id="ARBA00022473"/>
    </source>
</evidence>
<evidence type="ECO:0000256" key="6">
    <source>
        <dbReference type="ARBA" id="ARBA00023163"/>
    </source>
</evidence>
<dbReference type="InterPro" id="IPR023082">
    <property type="entry name" value="Homeo_prospero_dom"/>
</dbReference>
<feature type="compositionally biased region" description="Acidic residues" evidence="8">
    <location>
        <begin position="122"/>
        <end position="133"/>
    </location>
</feature>
<dbReference type="FunFam" id="1.10.10.500:FF:000002">
    <property type="entry name" value="Prospero homeobox 3"/>
    <property type="match status" value="1"/>
</dbReference>
<dbReference type="Gene3D" id="1.10.10.500">
    <property type="entry name" value="Homeo-prospero domain"/>
    <property type="match status" value="1"/>
</dbReference>
<dbReference type="EMBL" id="CANHGI010000003">
    <property type="protein sequence ID" value="CAI5444992.1"/>
    <property type="molecule type" value="Genomic_DNA"/>
</dbReference>
<feature type="compositionally biased region" description="Acidic residues" evidence="8">
    <location>
        <begin position="59"/>
        <end position="81"/>
    </location>
</feature>
<keyword evidence="4" id="KW-0238">DNA-binding</keyword>
<dbReference type="PANTHER" id="PTHR12198">
    <property type="entry name" value="HOMEOBOX PROTEIN PROSPERO/PROX-1/CEH-26"/>
    <property type="match status" value="1"/>
</dbReference>
<evidence type="ECO:0000313" key="10">
    <source>
        <dbReference type="EMBL" id="CAI5444992.1"/>
    </source>
</evidence>
<keyword evidence="3" id="KW-0805">Transcription regulation</keyword>
<dbReference type="PROSITE" id="PS51818">
    <property type="entry name" value="HOMEO_PROSPERO"/>
    <property type="match status" value="1"/>
</dbReference>
<evidence type="ECO:0000256" key="4">
    <source>
        <dbReference type="ARBA" id="ARBA00023125"/>
    </source>
</evidence>